<proteinExistence type="predicted"/>
<reference evidence="2 3" key="1">
    <citation type="submission" date="2024-01" db="EMBL/GenBank/DDBJ databases">
        <title>Mesobacterium rodlantinim sp. nov., isolated from shallow sea hydrothermal systems off Kueishantao Island.</title>
        <authorList>
            <person name="Su Z."/>
            <person name="Tang K."/>
        </authorList>
    </citation>
    <scope>NUCLEOTIDE SEQUENCE [LARGE SCALE GENOMIC DNA]</scope>
    <source>
        <strain evidence="2 3">TK19101</strain>
    </source>
</reference>
<evidence type="ECO:0000313" key="2">
    <source>
        <dbReference type="EMBL" id="MEC3861521.1"/>
    </source>
</evidence>
<sequence length="176" mass="19663">MADAHQSRLWAMRGMYLLLCLLIVFFDLLPLRTTPMAWAPPDLLLALSFVWSERRPDYVPTFAAATVFLLADFLLQRPPGLWAALSLIVVEWARSHDRGHHERGFAVEWLGFAGAMIAMVVAYRLIMAITVADPGPLHLAATQAGFTILIYPLVVLVSHFIFRVRRLAPGDLEALG</sequence>
<protein>
    <submittedName>
        <fullName evidence="2">Rod shape-determining protein MreD</fullName>
    </submittedName>
</protein>
<feature type="transmembrane region" description="Helical" evidence="1">
    <location>
        <begin position="144"/>
        <end position="162"/>
    </location>
</feature>
<feature type="transmembrane region" description="Helical" evidence="1">
    <location>
        <begin position="16"/>
        <end position="38"/>
    </location>
</feature>
<keyword evidence="1" id="KW-0812">Transmembrane</keyword>
<evidence type="ECO:0000313" key="3">
    <source>
        <dbReference type="Proteomes" id="UP001348149"/>
    </source>
</evidence>
<feature type="transmembrane region" description="Helical" evidence="1">
    <location>
        <begin position="109"/>
        <end position="132"/>
    </location>
</feature>
<gene>
    <name evidence="2" type="ORF">VK792_09520</name>
</gene>
<evidence type="ECO:0000256" key="1">
    <source>
        <dbReference type="SAM" id="Phobius"/>
    </source>
</evidence>
<dbReference type="Proteomes" id="UP001348149">
    <property type="component" value="Unassembled WGS sequence"/>
</dbReference>
<keyword evidence="1" id="KW-0472">Membrane</keyword>
<keyword evidence="1" id="KW-1133">Transmembrane helix</keyword>
<organism evidence="2 3">
    <name type="scientific">Mesobacterium hydrothermale</name>
    <dbReference type="NCBI Taxonomy" id="3111907"/>
    <lineage>
        <taxon>Bacteria</taxon>
        <taxon>Pseudomonadati</taxon>
        <taxon>Pseudomonadota</taxon>
        <taxon>Alphaproteobacteria</taxon>
        <taxon>Rhodobacterales</taxon>
        <taxon>Roseobacteraceae</taxon>
        <taxon>Mesobacterium</taxon>
    </lineage>
</organism>
<name>A0ABU6HGT2_9RHOB</name>
<accession>A0ABU6HGT2</accession>
<dbReference type="EMBL" id="JAYLLH010000010">
    <property type="protein sequence ID" value="MEC3861521.1"/>
    <property type="molecule type" value="Genomic_DNA"/>
</dbReference>
<keyword evidence="3" id="KW-1185">Reference proteome</keyword>
<comment type="caution">
    <text evidence="2">The sequence shown here is derived from an EMBL/GenBank/DDBJ whole genome shotgun (WGS) entry which is preliminary data.</text>
</comment>
<dbReference type="RefSeq" id="WP_326297236.1">
    <property type="nucleotide sequence ID" value="NZ_JAYLLH010000010.1"/>
</dbReference>